<gene>
    <name evidence="3" type="ORF">DFR34_12716</name>
</gene>
<feature type="transmembrane region" description="Helical" evidence="1">
    <location>
        <begin position="56"/>
        <end position="74"/>
    </location>
</feature>
<keyword evidence="1" id="KW-0472">Membrane</keyword>
<keyword evidence="4" id="KW-1185">Reference proteome</keyword>
<accession>A0A318KHN7</accession>
<organism evidence="3 4">
    <name type="scientific">Rivihabitans pingtungensis</name>
    <dbReference type="NCBI Taxonomy" id="1054498"/>
    <lineage>
        <taxon>Bacteria</taxon>
        <taxon>Pseudomonadati</taxon>
        <taxon>Pseudomonadota</taxon>
        <taxon>Betaproteobacteria</taxon>
        <taxon>Neisseriales</taxon>
        <taxon>Aquaspirillaceae</taxon>
        <taxon>Rivihabitans</taxon>
    </lineage>
</organism>
<dbReference type="Pfam" id="PF13386">
    <property type="entry name" value="DsbD_2"/>
    <property type="match status" value="1"/>
</dbReference>
<feature type="transmembrane region" description="Helical" evidence="1">
    <location>
        <begin position="12"/>
        <end position="35"/>
    </location>
</feature>
<keyword evidence="1" id="KW-1133">Transmembrane helix</keyword>
<dbReference type="RefSeq" id="WP_110391908.1">
    <property type="nucleotide sequence ID" value="NZ_QJKI01000027.1"/>
</dbReference>
<dbReference type="Proteomes" id="UP000247555">
    <property type="component" value="Unassembled WGS sequence"/>
</dbReference>
<name>A0A318KHN7_9NEIS</name>
<evidence type="ECO:0000313" key="4">
    <source>
        <dbReference type="Proteomes" id="UP000247555"/>
    </source>
</evidence>
<evidence type="ECO:0000256" key="1">
    <source>
        <dbReference type="SAM" id="Phobius"/>
    </source>
</evidence>
<feature type="transmembrane region" description="Helical" evidence="1">
    <location>
        <begin position="157"/>
        <end position="176"/>
    </location>
</feature>
<dbReference type="AlphaFoldDB" id="A0A318KHN7"/>
<comment type="caution">
    <text evidence="3">The sequence shown here is derived from an EMBL/GenBank/DDBJ whole genome shotgun (WGS) entry which is preliminary data.</text>
</comment>
<feature type="transmembrane region" description="Helical" evidence="1">
    <location>
        <begin position="122"/>
        <end position="145"/>
    </location>
</feature>
<evidence type="ECO:0000259" key="2">
    <source>
        <dbReference type="Pfam" id="PF13386"/>
    </source>
</evidence>
<feature type="transmembrane region" description="Helical" evidence="1">
    <location>
        <begin position="188"/>
        <end position="206"/>
    </location>
</feature>
<sequence>MAADASLTGVLLLGASLGLTACAATCMPFIGAWTLAGAGGARAGLRDALSFLGGRWLAYTSLGALAASLGDWFLQTLRSGVGNALIGVAALACAGLLLRPSAPHTAAALCHRAGRIGLSSPFLLGMALTLIPCTPLATLLTTAAASADPGQGARLGMAFGAGALLTPMLALIPACAALGQRLRVEHPWLAPCLRVGAALVLALMGWRRLATVSAAWATLALALGAAAVAMAHLRQRRRVRRVIPIAPLARP</sequence>
<proteinExistence type="predicted"/>
<feature type="transmembrane region" description="Helical" evidence="1">
    <location>
        <begin position="212"/>
        <end position="233"/>
    </location>
</feature>
<keyword evidence="1" id="KW-0812">Transmembrane</keyword>
<dbReference type="EMBL" id="QJKI01000027">
    <property type="protein sequence ID" value="PXX75163.1"/>
    <property type="molecule type" value="Genomic_DNA"/>
</dbReference>
<dbReference type="OrthoDB" id="8559538at2"/>
<feature type="domain" description="Urease accessory protein UreH-like transmembrane" evidence="2">
    <location>
        <begin position="17"/>
        <end position="192"/>
    </location>
</feature>
<feature type="transmembrane region" description="Helical" evidence="1">
    <location>
        <begin position="80"/>
        <end position="98"/>
    </location>
</feature>
<dbReference type="InterPro" id="IPR039447">
    <property type="entry name" value="UreH-like_TM_dom"/>
</dbReference>
<protein>
    <submittedName>
        <fullName evidence="3">Thiol:disulfide interchange protein DsbD</fullName>
    </submittedName>
</protein>
<reference evidence="3 4" key="1">
    <citation type="submission" date="2018-05" db="EMBL/GenBank/DDBJ databases">
        <title>Genomic Encyclopedia of Type Strains, Phase IV (KMG-IV): sequencing the most valuable type-strain genomes for metagenomic binning, comparative biology and taxonomic classification.</title>
        <authorList>
            <person name="Goeker M."/>
        </authorList>
    </citation>
    <scope>NUCLEOTIDE SEQUENCE [LARGE SCALE GENOMIC DNA]</scope>
    <source>
        <strain evidence="3 4">DSM 29661</strain>
    </source>
</reference>
<evidence type="ECO:0000313" key="3">
    <source>
        <dbReference type="EMBL" id="PXX75163.1"/>
    </source>
</evidence>